<dbReference type="RefSeq" id="WP_068840275.1">
    <property type="nucleotide sequence ID" value="NZ_BMXC01000008.1"/>
</dbReference>
<dbReference type="Proteomes" id="UP000182491">
    <property type="component" value="Unassembled WGS sequence"/>
</dbReference>
<proteinExistence type="predicted"/>
<gene>
    <name evidence="1" type="ORF">SAMN04487941_3991</name>
</gene>
<sequence>MPRMTLAYAKTILTKVSFDARLFEKELTKALRALPGQEPLQLRQWCYERFSPLYLPVLNRVFQVGPGC</sequence>
<dbReference type="STRING" id="388950.GCA_001611675_04055"/>
<evidence type="ECO:0000313" key="2">
    <source>
        <dbReference type="Proteomes" id="UP000182491"/>
    </source>
</evidence>
<protein>
    <submittedName>
        <fullName evidence="1">Uncharacterized protein</fullName>
    </submittedName>
</protein>
<organism evidence="1 2">
    <name type="scientific">Pontibacter akesuensis</name>
    <dbReference type="NCBI Taxonomy" id="388950"/>
    <lineage>
        <taxon>Bacteria</taxon>
        <taxon>Pseudomonadati</taxon>
        <taxon>Bacteroidota</taxon>
        <taxon>Cytophagia</taxon>
        <taxon>Cytophagales</taxon>
        <taxon>Hymenobacteraceae</taxon>
        <taxon>Pontibacter</taxon>
    </lineage>
</organism>
<name>A0A1I7KQL4_9BACT</name>
<keyword evidence="2" id="KW-1185">Reference proteome</keyword>
<evidence type="ECO:0000313" key="1">
    <source>
        <dbReference type="EMBL" id="SFU99700.1"/>
    </source>
</evidence>
<dbReference type="EMBL" id="FPCA01000007">
    <property type="protein sequence ID" value="SFU99700.1"/>
    <property type="molecule type" value="Genomic_DNA"/>
</dbReference>
<accession>A0A1I7KQL4</accession>
<dbReference type="OrthoDB" id="840060at2"/>
<reference evidence="2" key="1">
    <citation type="submission" date="2016-10" db="EMBL/GenBank/DDBJ databases">
        <authorList>
            <person name="Varghese N."/>
        </authorList>
    </citation>
    <scope>NUCLEOTIDE SEQUENCE [LARGE SCALE GENOMIC DNA]</scope>
    <source>
        <strain evidence="2">DSM 18820</strain>
    </source>
</reference>
<dbReference type="AlphaFoldDB" id="A0A1I7KQL4"/>